<accession>A0A9P9DZY5</accession>
<dbReference type="Proteomes" id="UP000700596">
    <property type="component" value="Unassembled WGS sequence"/>
</dbReference>
<evidence type="ECO:0008006" key="3">
    <source>
        <dbReference type="Google" id="ProtNLM"/>
    </source>
</evidence>
<name>A0A9P9DZY5_9PLEO</name>
<reference evidence="1" key="1">
    <citation type="journal article" date="2021" name="Nat. Commun.">
        <title>Genetic determinants of endophytism in the Arabidopsis root mycobiome.</title>
        <authorList>
            <person name="Mesny F."/>
            <person name="Miyauchi S."/>
            <person name="Thiergart T."/>
            <person name="Pickel B."/>
            <person name="Atanasova L."/>
            <person name="Karlsson M."/>
            <person name="Huettel B."/>
            <person name="Barry K.W."/>
            <person name="Haridas S."/>
            <person name="Chen C."/>
            <person name="Bauer D."/>
            <person name="Andreopoulos W."/>
            <person name="Pangilinan J."/>
            <person name="LaButti K."/>
            <person name="Riley R."/>
            <person name="Lipzen A."/>
            <person name="Clum A."/>
            <person name="Drula E."/>
            <person name="Henrissat B."/>
            <person name="Kohler A."/>
            <person name="Grigoriev I.V."/>
            <person name="Martin F.M."/>
            <person name="Hacquard S."/>
        </authorList>
    </citation>
    <scope>NUCLEOTIDE SEQUENCE</scope>
    <source>
        <strain evidence="1">MPI-CAGE-CH-0243</strain>
    </source>
</reference>
<evidence type="ECO:0000313" key="2">
    <source>
        <dbReference type="Proteomes" id="UP000700596"/>
    </source>
</evidence>
<dbReference type="EMBL" id="JAGMWT010000005">
    <property type="protein sequence ID" value="KAH7128256.1"/>
    <property type="molecule type" value="Genomic_DNA"/>
</dbReference>
<organism evidence="1 2">
    <name type="scientific">Dendryphion nanum</name>
    <dbReference type="NCBI Taxonomy" id="256645"/>
    <lineage>
        <taxon>Eukaryota</taxon>
        <taxon>Fungi</taxon>
        <taxon>Dikarya</taxon>
        <taxon>Ascomycota</taxon>
        <taxon>Pezizomycotina</taxon>
        <taxon>Dothideomycetes</taxon>
        <taxon>Pleosporomycetidae</taxon>
        <taxon>Pleosporales</taxon>
        <taxon>Torulaceae</taxon>
        <taxon>Dendryphion</taxon>
    </lineage>
</organism>
<protein>
    <recommendedName>
        <fullName evidence="3">Modin</fullName>
    </recommendedName>
</protein>
<gene>
    <name evidence="1" type="ORF">B0J11DRAFT_578488</name>
</gene>
<keyword evidence="2" id="KW-1185">Reference proteome</keyword>
<evidence type="ECO:0000313" key="1">
    <source>
        <dbReference type="EMBL" id="KAH7128256.1"/>
    </source>
</evidence>
<proteinExistence type="predicted"/>
<dbReference type="AlphaFoldDB" id="A0A9P9DZY5"/>
<sequence>MADGEISIASAALAVALTALVIAVGQFLQQVFSTAEGYRRCQRSVLGDWAAGTRLVWRWSQFRFEVKFVTPAIVLRTNVKAEISSLPEKTKHQPTIRPVVPVDHTGRSAMSIPAKSDENTDLVGWISLLKRIELLQQSVWEEMGAIDYEKLKVTPNDIVLSPALDPREWSWDFMPPEVVRPLATTTVGTLAVLAHRMGMVWRDLQPSRGYLRAEGNGHTFTSITIRGLGTLVQYTYDESYFPSRAHSRSRTRIPTAVADMQAFGIIPGFEEFKLPDLRIAPGGSIEAGTLKTNATHIRTIDAATQEFVATALKSFGASDDAIKFITSPDGYYPIMSDVRSMFCPFLRLRGSSLTTVYNSLGADIEQFAAREARIVLHARLEKYLDQDREKNRTPWLNSLAGYLTTLTEQWWTQFVNSVWHQNLQQEPCPDDLIEFSHDVWDETTKYFHNLKLSYGIEYKDLVVAHLDLAVAARKRSQKNMRSGKHRDDQSLVNGPRAADLVELFHCYADREQLAVLIESMELKGIRNQQVIIEAWWTLIVRAIFFSLPLRFLPYTEFPVVASAFYGSRTPVYIA</sequence>
<dbReference type="OrthoDB" id="5227693at2759"/>
<comment type="caution">
    <text evidence="1">The sequence shown here is derived from an EMBL/GenBank/DDBJ whole genome shotgun (WGS) entry which is preliminary data.</text>
</comment>